<feature type="compositionally biased region" description="Pro residues" evidence="1">
    <location>
        <begin position="1"/>
        <end position="13"/>
    </location>
</feature>
<protein>
    <recommendedName>
        <fullName evidence="5">Integral membrane protein</fullName>
    </recommendedName>
</protein>
<keyword evidence="4" id="KW-1185">Reference proteome</keyword>
<dbReference type="Proteomes" id="UP001551482">
    <property type="component" value="Unassembled WGS sequence"/>
</dbReference>
<name>A0ABV3DVN8_9ACTN</name>
<comment type="caution">
    <text evidence="3">The sequence shown here is derived from an EMBL/GenBank/DDBJ whole genome shotgun (WGS) entry which is preliminary data.</text>
</comment>
<feature type="transmembrane region" description="Helical" evidence="2">
    <location>
        <begin position="174"/>
        <end position="194"/>
    </location>
</feature>
<feature type="transmembrane region" description="Helical" evidence="2">
    <location>
        <begin position="98"/>
        <end position="116"/>
    </location>
</feature>
<keyword evidence="2" id="KW-0472">Membrane</keyword>
<feature type="transmembrane region" description="Helical" evidence="2">
    <location>
        <begin position="265"/>
        <end position="287"/>
    </location>
</feature>
<feature type="compositionally biased region" description="Pro residues" evidence="1">
    <location>
        <begin position="30"/>
        <end position="46"/>
    </location>
</feature>
<accession>A0ABV3DVN8</accession>
<feature type="region of interest" description="Disordered" evidence="1">
    <location>
        <begin position="1"/>
        <end position="58"/>
    </location>
</feature>
<gene>
    <name evidence="3" type="ORF">AB0C36_40740</name>
</gene>
<organism evidence="3 4">
    <name type="scientific">Streptodolium elevatio</name>
    <dbReference type="NCBI Taxonomy" id="3157996"/>
    <lineage>
        <taxon>Bacteria</taxon>
        <taxon>Bacillati</taxon>
        <taxon>Actinomycetota</taxon>
        <taxon>Actinomycetes</taxon>
        <taxon>Kitasatosporales</taxon>
        <taxon>Streptomycetaceae</taxon>
        <taxon>Streptodolium</taxon>
    </lineage>
</organism>
<proteinExistence type="predicted"/>
<evidence type="ECO:0000256" key="1">
    <source>
        <dbReference type="SAM" id="MobiDB-lite"/>
    </source>
</evidence>
<evidence type="ECO:0000313" key="4">
    <source>
        <dbReference type="Proteomes" id="UP001551482"/>
    </source>
</evidence>
<reference evidence="3 4" key="1">
    <citation type="submission" date="2024-06" db="EMBL/GenBank/DDBJ databases">
        <title>The Natural Products Discovery Center: Release of the First 8490 Sequenced Strains for Exploring Actinobacteria Biosynthetic Diversity.</title>
        <authorList>
            <person name="Kalkreuter E."/>
            <person name="Kautsar S.A."/>
            <person name="Yang D."/>
            <person name="Bader C.D."/>
            <person name="Teijaro C.N."/>
            <person name="Fluegel L."/>
            <person name="Davis C.M."/>
            <person name="Simpson J.R."/>
            <person name="Lauterbach L."/>
            <person name="Steele A.D."/>
            <person name="Gui C."/>
            <person name="Meng S."/>
            <person name="Li G."/>
            <person name="Viehrig K."/>
            <person name="Ye F."/>
            <person name="Su P."/>
            <person name="Kiefer A.F."/>
            <person name="Nichols A."/>
            <person name="Cepeda A.J."/>
            <person name="Yan W."/>
            <person name="Fan B."/>
            <person name="Jiang Y."/>
            <person name="Adhikari A."/>
            <person name="Zheng C.-J."/>
            <person name="Schuster L."/>
            <person name="Cowan T.M."/>
            <person name="Smanski M.J."/>
            <person name="Chevrette M.G."/>
            <person name="De Carvalho L.P.S."/>
            <person name="Shen B."/>
        </authorList>
    </citation>
    <scope>NUCLEOTIDE SEQUENCE [LARGE SCALE GENOMIC DNA]</scope>
    <source>
        <strain evidence="3 4">NPDC048946</strain>
    </source>
</reference>
<feature type="transmembrane region" description="Helical" evidence="2">
    <location>
        <begin position="128"/>
        <end position="153"/>
    </location>
</feature>
<dbReference type="RefSeq" id="WP_358364227.1">
    <property type="nucleotide sequence ID" value="NZ_JBEZFP010000202.1"/>
</dbReference>
<sequence length="429" mass="44915">MTHVPPPWPPAQPPGATGQFPFQPGAYAPHPAPHPSAPSSAPPPGPGAGGPQGRPPRTVGTVAGKVLAYLINPKGAAQRALKPQNRLAPPDPRIDQLGLIRTLIGMAVVVWVAVKYDSVEGDKVFSEAILHVTISVVVAMVAVPLCALAFVLLSHDNVRRETRRAMRYPMTSMAWFLGAGGILAAVAASGLVEAKPDHPAMWVLLLLGLAGFIWTGFFAIFAFFLVPRHLFAAADGHLLMPSLLAPTLSWAVAAVDFASPGNNRVPAVVAIVVTLGGPVTITALSVWEAKRVRELYGVTFRGGPWPARVPAHAVQAAQLRAQRQASRAAVVTGFASGGLLGWLPRQVARAASGSWAGPTGGSGGGGMAGYQPGYVGVRPFPHVAHVVGVLFTCGFWSLGYLTSYLRWKRRNAAALRNYGGAPGGGPGWY</sequence>
<keyword evidence="2" id="KW-1133">Transmembrane helix</keyword>
<feature type="transmembrane region" description="Helical" evidence="2">
    <location>
        <begin position="382"/>
        <end position="401"/>
    </location>
</feature>
<evidence type="ECO:0000313" key="3">
    <source>
        <dbReference type="EMBL" id="MEU8139811.1"/>
    </source>
</evidence>
<evidence type="ECO:0000256" key="2">
    <source>
        <dbReference type="SAM" id="Phobius"/>
    </source>
</evidence>
<keyword evidence="2" id="KW-0812">Transmembrane</keyword>
<feature type="transmembrane region" description="Helical" evidence="2">
    <location>
        <begin position="238"/>
        <end position="259"/>
    </location>
</feature>
<feature type="compositionally biased region" description="Low complexity" evidence="1">
    <location>
        <begin position="14"/>
        <end position="29"/>
    </location>
</feature>
<feature type="transmembrane region" description="Helical" evidence="2">
    <location>
        <begin position="325"/>
        <end position="343"/>
    </location>
</feature>
<feature type="transmembrane region" description="Helical" evidence="2">
    <location>
        <begin position="200"/>
        <end position="226"/>
    </location>
</feature>
<dbReference type="EMBL" id="JBEZFP010000202">
    <property type="protein sequence ID" value="MEU8139811.1"/>
    <property type="molecule type" value="Genomic_DNA"/>
</dbReference>
<evidence type="ECO:0008006" key="5">
    <source>
        <dbReference type="Google" id="ProtNLM"/>
    </source>
</evidence>